<organism evidence="2">
    <name type="scientific">Thrips imaginis</name>
    <name type="common">Plague thrips</name>
    <dbReference type="NCBI Taxonomy" id="159957"/>
    <lineage>
        <taxon>Eukaryota</taxon>
        <taxon>Metazoa</taxon>
        <taxon>Ecdysozoa</taxon>
        <taxon>Arthropoda</taxon>
        <taxon>Hexapoda</taxon>
        <taxon>Insecta</taxon>
        <taxon>Pterygota</taxon>
        <taxon>Neoptera</taxon>
        <taxon>Paraneoptera</taxon>
        <taxon>Thysanoptera</taxon>
        <taxon>Terebrantia</taxon>
        <taxon>Thripoidea</taxon>
        <taxon>Thripidae</taxon>
        <taxon>Thrips</taxon>
    </lineage>
</organism>
<dbReference type="AlphaFoldDB" id="Q8HQ03"/>
<geneLocation type="mitochondrion" evidence="2"/>
<evidence type="ECO:0000256" key="1">
    <source>
        <dbReference type="SAM" id="Phobius"/>
    </source>
</evidence>
<keyword evidence="2" id="KW-0496">Mitochondrion</keyword>
<feature type="transmembrane region" description="Helical" evidence="1">
    <location>
        <begin position="6"/>
        <end position="25"/>
    </location>
</feature>
<protein>
    <submittedName>
        <fullName evidence="2">ATP synthase subunit 8</fullName>
    </submittedName>
</protein>
<reference evidence="2" key="1">
    <citation type="journal article" date="2001" name="Mol. Biol. Evol.">
        <title>Increased rate of gene rearrangement in the mitochondrial genomes of three orders of hemipteroid insects.</title>
        <authorList>
            <person name="Shao R."/>
            <person name="Campbell N.J."/>
            <person name="Schmidt E.R."/>
            <person name="Barker S.C."/>
        </authorList>
    </citation>
    <scope>NUCLEOTIDE SEQUENCE</scope>
</reference>
<proteinExistence type="predicted"/>
<keyword evidence="1" id="KW-0472">Membrane</keyword>
<gene>
    <name evidence="2" type="primary">atp8</name>
</gene>
<dbReference type="EMBL" id="AF335993">
    <property type="protein sequence ID" value="AAN64185.1"/>
    <property type="molecule type" value="Genomic_DNA"/>
</dbReference>
<accession>Q8HQ03</accession>
<evidence type="ECO:0000313" key="2">
    <source>
        <dbReference type="EMBL" id="AAN64185.1"/>
    </source>
</evidence>
<name>Q8HQ03_THRIM</name>
<keyword evidence="1" id="KW-0812">Transmembrane</keyword>
<reference evidence="2" key="2">
    <citation type="journal article" date="2003" name="Mol. Biol. Evol.">
        <title>The highly rearranged mitochondrial genome of the plague thrips, Thrips imaginis (Insecta: Thysanoptera): convergence of two novel gene boundaries and an extraordinary arrangement of rRNA genes.</title>
        <authorList>
            <person name="Shao R."/>
            <person name="Barker S.C."/>
        </authorList>
    </citation>
    <scope>NUCLEOTIDE SEQUENCE</scope>
</reference>
<keyword evidence="1" id="KW-1133">Transmembrane helix</keyword>
<sequence>MPQILPMSIYLMLTILMFTMIFTIVTKETNWKKSFSFSKNKMEKSTKTFFLSLFI</sequence>